<keyword evidence="4" id="KW-0378">Hydrolase</keyword>
<reference evidence="9 10" key="1">
    <citation type="journal article" date="2018" name="Nat. Biotechnol.">
        <title>A standardized bacterial taxonomy based on genome phylogeny substantially revises the tree of life.</title>
        <authorList>
            <person name="Parks D.H."/>
            <person name="Chuvochina M."/>
            <person name="Waite D.W."/>
            <person name="Rinke C."/>
            <person name="Skarshewski A."/>
            <person name="Chaumeil P.A."/>
            <person name="Hugenholtz P."/>
        </authorList>
    </citation>
    <scope>NUCLEOTIDE SEQUENCE [LARGE SCALE GENOMIC DNA]</scope>
    <source>
        <strain evidence="9">UBA8781</strain>
    </source>
</reference>
<dbReference type="AlphaFoldDB" id="A0A3D1JFV0"/>
<dbReference type="PANTHER" id="PTHR30255:SF2">
    <property type="entry name" value="SINGLE-STRANDED-DNA-SPECIFIC EXONUCLEASE RECJ"/>
    <property type="match status" value="1"/>
</dbReference>
<dbReference type="InterPro" id="IPR001667">
    <property type="entry name" value="DDH_dom"/>
</dbReference>
<dbReference type="Proteomes" id="UP000264141">
    <property type="component" value="Unassembled WGS sequence"/>
</dbReference>
<evidence type="ECO:0000256" key="3">
    <source>
        <dbReference type="ARBA" id="ARBA00022722"/>
    </source>
</evidence>
<gene>
    <name evidence="9" type="primary">recJ</name>
    <name evidence="9" type="ORF">DEQ80_02145</name>
</gene>
<sequence length="769" mass="84461">MRWMTIPATQPPPALIEALDGQALLANLLVRRGLHDPFTALAFLDPRHYTPAPPDALPMMDTACQRIESALARGERIWVWGDFDVDGQTATTILVSALQRLGGEVKYHIPVRATESHGVNLPHLQAILAEGADLLITCDTGITAHQALEFAHQQGLEVIITDHHLPTETLPPALAHLTPRLLPPGHPLEHLPGVGVAYKLAEALFQRMGRPEFARDYLDLVALGIVADVAQQKGDTRYLLQSGLENLRQAQRPGLRAIMRLAELHPSRLNEEHIGFAIAPRLNALGRLGDANPAVELLTTTDEQRALQLAEKLELLNTERQLLTRQVIQAAIKQIEHDPALLSNPALVLANPEWPAGILGIAASALVERYHRPVILLTNPPRQLARGSARSVEGIDITACIASQASMLHTFGGHPMAAGLSLPSESLPAFRRGFFRAVEQVIQQMGGIPEPTLTLEGDLRLDELSLELVEQIERLAPFGPGNPPPIFAIRNLSIVETRSIGRDHEHLRLVVQDRSGHQQAVLWWNGANLPQPEDRFDLACLVRASNYRGEPEIQLEWVDFAPVTGESLALTGAPLRLIDLRTEPHPRAHVELLRAREKAIIWAEGEGRDRLGGLARYDLSSAETLIIWTAPPGYPELIKAIRQVQPRQVVLIGLPPETDEVETFLNRLAGLVKFLLNQGNGRAPASLERLAGAAAQREPAVRLGLAWMAARGDIILQENDKGQLFILRGPGTPQSDFAPILRQIKALLDETAAYRQFFRTAPIEALGIE</sequence>
<evidence type="ECO:0000256" key="5">
    <source>
        <dbReference type="ARBA" id="ARBA00022839"/>
    </source>
</evidence>
<evidence type="ECO:0000256" key="4">
    <source>
        <dbReference type="ARBA" id="ARBA00022801"/>
    </source>
</evidence>
<dbReference type="Gene3D" id="3.10.310.30">
    <property type="match status" value="1"/>
</dbReference>
<dbReference type="Gene3D" id="3.90.1640.30">
    <property type="match status" value="1"/>
</dbReference>
<name>A0A3D1JFV0_9CHLR</name>
<dbReference type="SUPFAM" id="SSF64182">
    <property type="entry name" value="DHH phosphoesterases"/>
    <property type="match status" value="1"/>
</dbReference>
<dbReference type="STRING" id="229919.GCA_001050195_02477"/>
<dbReference type="GO" id="GO:0006281">
    <property type="term" value="P:DNA repair"/>
    <property type="evidence" value="ECO:0007669"/>
    <property type="project" value="InterPro"/>
</dbReference>
<evidence type="ECO:0000313" key="10">
    <source>
        <dbReference type="Proteomes" id="UP000264141"/>
    </source>
</evidence>
<keyword evidence="5 9" id="KW-0269">Exonuclease</keyword>
<dbReference type="EMBL" id="DPBP01000009">
    <property type="protein sequence ID" value="HCE16638.1"/>
    <property type="molecule type" value="Genomic_DNA"/>
</dbReference>
<evidence type="ECO:0000313" key="9">
    <source>
        <dbReference type="EMBL" id="HCE16638.1"/>
    </source>
</evidence>
<evidence type="ECO:0000259" key="6">
    <source>
        <dbReference type="Pfam" id="PF01368"/>
    </source>
</evidence>
<dbReference type="GO" id="GO:0008409">
    <property type="term" value="F:5'-3' exonuclease activity"/>
    <property type="evidence" value="ECO:0007669"/>
    <property type="project" value="InterPro"/>
</dbReference>
<dbReference type="GO" id="GO:0006310">
    <property type="term" value="P:DNA recombination"/>
    <property type="evidence" value="ECO:0007669"/>
    <property type="project" value="InterPro"/>
</dbReference>
<dbReference type="Pfam" id="PF17768">
    <property type="entry name" value="RecJ_OB"/>
    <property type="match status" value="1"/>
</dbReference>
<dbReference type="PANTHER" id="PTHR30255">
    <property type="entry name" value="SINGLE-STRANDED-DNA-SPECIFIC EXONUCLEASE RECJ"/>
    <property type="match status" value="1"/>
</dbReference>
<evidence type="ECO:0000256" key="1">
    <source>
        <dbReference type="ARBA" id="ARBA00005915"/>
    </source>
</evidence>
<dbReference type="InterPro" id="IPR041122">
    <property type="entry name" value="RecJ_OB"/>
</dbReference>
<feature type="domain" description="DDH" evidence="6">
    <location>
        <begin position="76"/>
        <end position="225"/>
    </location>
</feature>
<comment type="similarity">
    <text evidence="1">Belongs to the RecJ family.</text>
</comment>
<keyword evidence="3" id="KW-0540">Nuclease</keyword>
<dbReference type="InterPro" id="IPR051673">
    <property type="entry name" value="SSDNA_exonuclease_RecJ"/>
</dbReference>
<evidence type="ECO:0000259" key="8">
    <source>
        <dbReference type="Pfam" id="PF17768"/>
    </source>
</evidence>
<dbReference type="GO" id="GO:0003676">
    <property type="term" value="F:nucleic acid binding"/>
    <property type="evidence" value="ECO:0007669"/>
    <property type="project" value="InterPro"/>
</dbReference>
<feature type="domain" description="RecJ OB" evidence="8">
    <location>
        <begin position="456"/>
        <end position="559"/>
    </location>
</feature>
<dbReference type="NCBIfam" id="TIGR00644">
    <property type="entry name" value="recJ"/>
    <property type="match status" value="1"/>
</dbReference>
<dbReference type="RefSeq" id="WP_062194220.1">
    <property type="nucleotide sequence ID" value="NZ_DF967965.1"/>
</dbReference>
<dbReference type="InterPro" id="IPR004610">
    <property type="entry name" value="RecJ"/>
</dbReference>
<evidence type="ECO:0000256" key="2">
    <source>
        <dbReference type="ARBA" id="ARBA00019841"/>
    </source>
</evidence>
<dbReference type="InterPro" id="IPR003156">
    <property type="entry name" value="DHHA1_dom"/>
</dbReference>
<dbReference type="OrthoDB" id="9809852at2"/>
<dbReference type="Pfam" id="PF01368">
    <property type="entry name" value="DHH"/>
    <property type="match status" value="1"/>
</dbReference>
<comment type="caution">
    <text evidence="9">The sequence shown here is derived from an EMBL/GenBank/DDBJ whole genome shotgun (WGS) entry which is preliminary data.</text>
</comment>
<proteinExistence type="inferred from homology"/>
<organism evidence="9 10">
    <name type="scientific">Anaerolinea thermolimosa</name>
    <dbReference type="NCBI Taxonomy" id="229919"/>
    <lineage>
        <taxon>Bacteria</taxon>
        <taxon>Bacillati</taxon>
        <taxon>Chloroflexota</taxon>
        <taxon>Anaerolineae</taxon>
        <taxon>Anaerolineales</taxon>
        <taxon>Anaerolineaceae</taxon>
        <taxon>Anaerolinea</taxon>
    </lineage>
</organism>
<feature type="domain" description="DHHA1" evidence="7">
    <location>
        <begin position="346"/>
        <end position="432"/>
    </location>
</feature>
<dbReference type="Pfam" id="PF02272">
    <property type="entry name" value="DHHA1"/>
    <property type="match status" value="1"/>
</dbReference>
<evidence type="ECO:0000259" key="7">
    <source>
        <dbReference type="Pfam" id="PF02272"/>
    </source>
</evidence>
<dbReference type="InterPro" id="IPR038763">
    <property type="entry name" value="DHH_sf"/>
</dbReference>
<protein>
    <recommendedName>
        <fullName evidence="2">Single-stranded-DNA-specific exonuclease RecJ</fullName>
    </recommendedName>
</protein>
<accession>A0A3D1JFV0</accession>